<dbReference type="InterPro" id="IPR028978">
    <property type="entry name" value="Chorismate_lyase_/UTRA_dom_sf"/>
</dbReference>
<feature type="region of interest" description="Disordered" evidence="1">
    <location>
        <begin position="36"/>
        <end position="80"/>
    </location>
</feature>
<feature type="region of interest" description="Disordered" evidence="1">
    <location>
        <begin position="436"/>
        <end position="462"/>
    </location>
</feature>
<name>A0A8H3B9X9_9AGAM</name>
<proteinExistence type="predicted"/>
<comment type="caution">
    <text evidence="2">The sequence shown here is derived from an EMBL/GenBank/DDBJ whole genome shotgun (WGS) entry which is preliminary data.</text>
</comment>
<evidence type="ECO:0000313" key="2">
    <source>
        <dbReference type="EMBL" id="CAE6451170.1"/>
    </source>
</evidence>
<organism evidence="2 3">
    <name type="scientific">Rhizoctonia solani</name>
    <dbReference type="NCBI Taxonomy" id="456999"/>
    <lineage>
        <taxon>Eukaryota</taxon>
        <taxon>Fungi</taxon>
        <taxon>Dikarya</taxon>
        <taxon>Basidiomycota</taxon>
        <taxon>Agaricomycotina</taxon>
        <taxon>Agaricomycetes</taxon>
        <taxon>Cantharellales</taxon>
        <taxon>Ceratobasidiaceae</taxon>
        <taxon>Rhizoctonia</taxon>
    </lineage>
</organism>
<dbReference type="Proteomes" id="UP000663850">
    <property type="component" value="Unassembled WGS sequence"/>
</dbReference>
<dbReference type="Gene3D" id="3.40.1410.10">
    <property type="entry name" value="Chorismate lyase-like"/>
    <property type="match status" value="1"/>
</dbReference>
<sequence>MATPATSISVSPMAARLGYLADLRKAEDTYAEAWWARARPKRRSSGQRSPLRGSFSSDEAPSLDNSSESPSPSFSSPSTPAEYVQDYFEQTQKNRELYNSAWSTAVEKHVLHVHDPHDPAIKLNSLARRSNLLATQLDVFAKREEVRQNYYDAWCSPSVGNTLLIHEPRDPAIKIASASTNINLLAVQLQASAEQEYREAAYDDAWINASGNGSLSIGESRKSATKIASESRVTSTLAAQLRAAEDEALAEQAYVDAWSRYREVTRYAQSIDAWKSYHLERLRQENEYYNAWSDAAKKSTLIKPKAPTKSKVSLVQNVDRKSTEPGISSWKQILISQMAMFQDTHIREEQYDEAWAAYGQRHTAMAPTPVRTLRRRPRMSISRSPRPAFMRRLPGDVTSPEIPMLGFSAIDALEGDDEYVKAWADKMKTTTITPANSLLLSPPKRHVMPSSPKPKKRSEKGHFKWPEGLTEAEKVGLTTRGDLQPHLSTLLGKIVSFELVGQSELSIPPDDATAEVPMQLVRRANLKCQNQVVCKIKASVSITSPPIARRYAQDPLPLFDALRHLGHAAVIQLDQVGISPVSPETGRQAIWRKYSVVSGAFRCEVKETFMDRRMFSKDGCDFGKKVLIKDGLIMSPDGVDYLALPL</sequence>
<evidence type="ECO:0000313" key="3">
    <source>
        <dbReference type="Proteomes" id="UP000663850"/>
    </source>
</evidence>
<dbReference type="AlphaFoldDB" id="A0A8H3B9X9"/>
<feature type="compositionally biased region" description="Basic residues" evidence="1">
    <location>
        <begin position="443"/>
        <end position="459"/>
    </location>
</feature>
<reference evidence="2" key="1">
    <citation type="submission" date="2021-01" db="EMBL/GenBank/DDBJ databases">
        <authorList>
            <person name="Kaushik A."/>
        </authorList>
    </citation>
    <scope>NUCLEOTIDE SEQUENCE</scope>
    <source>
        <strain evidence="2">Type strain: AG8-Rh-89/</strain>
    </source>
</reference>
<evidence type="ECO:0000256" key="1">
    <source>
        <dbReference type="SAM" id="MobiDB-lite"/>
    </source>
</evidence>
<feature type="compositionally biased region" description="Low complexity" evidence="1">
    <location>
        <begin position="62"/>
        <end position="80"/>
    </location>
</feature>
<protein>
    <submittedName>
        <fullName evidence="2">Uncharacterized protein</fullName>
    </submittedName>
</protein>
<gene>
    <name evidence="2" type="ORF">RDB_LOCUS41655</name>
</gene>
<accession>A0A8H3B9X9</accession>
<dbReference type="EMBL" id="CAJMWZ010002199">
    <property type="protein sequence ID" value="CAE6451170.1"/>
    <property type="molecule type" value="Genomic_DNA"/>
</dbReference>